<evidence type="ECO:0008006" key="4">
    <source>
        <dbReference type="Google" id="ProtNLM"/>
    </source>
</evidence>
<protein>
    <recommendedName>
        <fullName evidence="4">Polymer-forming cytoskeletal protein</fullName>
    </recommendedName>
</protein>
<comment type="caution">
    <text evidence="2">The sequence shown here is derived from an EMBL/GenBank/DDBJ whole genome shotgun (WGS) entry which is preliminary data.</text>
</comment>
<evidence type="ECO:0000313" key="2">
    <source>
        <dbReference type="EMBL" id="MDC8014069.1"/>
    </source>
</evidence>
<dbReference type="AlphaFoldDB" id="A0A9X4BLB7"/>
<sequence>MQIRTLAFALTVAFASLAHAGTGPDIDKVNGAIRLETGQLGGDLQTVNGSIHLADNAKADSVSTVNGSIELGTATEAASLETVNGEITVGDRGQIREGIEAVNGAITVERGATVGGGISNVNGKIGIESAHVGGGLSTVQGDIEIGAGSRVDGGILVERPSGISWGRNRNPRIVIGPNATVGGKLVFKRDVDLYVSTSAKTGAIEGATAKPFDGPSP</sequence>
<reference evidence="2" key="1">
    <citation type="submission" date="2023-02" db="EMBL/GenBank/DDBJ databases">
        <title>Tahibacter soli sp. nov. isolated from soil.</title>
        <authorList>
            <person name="Baek J.H."/>
            <person name="Lee J.K."/>
            <person name="Choi D.G."/>
            <person name="Jeon C.O."/>
        </authorList>
    </citation>
    <scope>NUCLEOTIDE SEQUENCE</scope>
    <source>
        <strain evidence="2">BL</strain>
    </source>
</reference>
<evidence type="ECO:0000313" key="3">
    <source>
        <dbReference type="Proteomes" id="UP001139971"/>
    </source>
</evidence>
<accession>A0A9X4BLB7</accession>
<gene>
    <name evidence="2" type="ORF">OD750_016110</name>
</gene>
<organism evidence="2 3">
    <name type="scientific">Tahibacter soli</name>
    <dbReference type="NCBI Taxonomy" id="2983605"/>
    <lineage>
        <taxon>Bacteria</taxon>
        <taxon>Pseudomonadati</taxon>
        <taxon>Pseudomonadota</taxon>
        <taxon>Gammaproteobacteria</taxon>
        <taxon>Lysobacterales</taxon>
        <taxon>Rhodanobacteraceae</taxon>
        <taxon>Tahibacter</taxon>
    </lineage>
</organism>
<feature type="chain" id="PRO_5040881610" description="Polymer-forming cytoskeletal protein" evidence="1">
    <location>
        <begin position="21"/>
        <end position="217"/>
    </location>
</feature>
<dbReference type="Proteomes" id="UP001139971">
    <property type="component" value="Unassembled WGS sequence"/>
</dbReference>
<name>A0A9X4BLB7_9GAMM</name>
<evidence type="ECO:0000256" key="1">
    <source>
        <dbReference type="SAM" id="SignalP"/>
    </source>
</evidence>
<dbReference type="RefSeq" id="WP_263541711.1">
    <property type="nucleotide sequence ID" value="NZ_JAOVZO020000018.1"/>
</dbReference>
<dbReference type="EMBL" id="JAOVZO020000018">
    <property type="protein sequence ID" value="MDC8014069.1"/>
    <property type="molecule type" value="Genomic_DNA"/>
</dbReference>
<proteinExistence type="predicted"/>
<keyword evidence="3" id="KW-1185">Reference proteome</keyword>
<keyword evidence="1" id="KW-0732">Signal</keyword>
<feature type="signal peptide" evidence="1">
    <location>
        <begin position="1"/>
        <end position="20"/>
    </location>
</feature>
<dbReference type="Gene3D" id="2.160.20.20">
    <property type="match status" value="1"/>
</dbReference>
<dbReference type="InterPro" id="IPR012332">
    <property type="entry name" value="Autotransporter_pectin_lyase_C"/>
</dbReference>